<gene>
    <name evidence="8" type="ORF">DI396_04160</name>
</gene>
<dbReference type="Proteomes" id="UP000248012">
    <property type="component" value="Unassembled WGS sequence"/>
</dbReference>
<dbReference type="InterPro" id="IPR024320">
    <property type="entry name" value="LPG_synthase_C"/>
</dbReference>
<evidence type="ECO:0000256" key="3">
    <source>
        <dbReference type="ARBA" id="ARBA00022692"/>
    </source>
</evidence>
<dbReference type="OrthoDB" id="145485at2"/>
<dbReference type="Pfam" id="PF09924">
    <property type="entry name" value="LPG_synthase_C"/>
    <property type="match status" value="1"/>
</dbReference>
<feature type="transmembrane region" description="Helical" evidence="6">
    <location>
        <begin position="94"/>
        <end position="114"/>
    </location>
</feature>
<reference evidence="8 9" key="1">
    <citation type="submission" date="2018-05" db="EMBL/GenBank/DDBJ databases">
        <title>Oceanovita maritima gen. nov., sp. nov., a marine bacterium in the family Rhodobacteraceae isolated from surface seawater of Lundu port Xiamen, China.</title>
        <authorList>
            <person name="Hetharua B.H."/>
            <person name="Min D."/>
            <person name="Liao H."/>
            <person name="Tian Y."/>
        </authorList>
    </citation>
    <scope>NUCLEOTIDE SEQUENCE [LARGE SCALE GENOMIC DNA]</scope>
    <source>
        <strain evidence="8 9">FSX-11</strain>
    </source>
</reference>
<comment type="caution">
    <text evidence="8">The sequence shown here is derived from an EMBL/GenBank/DDBJ whole genome shotgun (WGS) entry which is preliminary data.</text>
</comment>
<accession>A0A2V4NTH2</accession>
<feature type="domain" description="Phosphatidylglycerol lysyltransferase C-terminal" evidence="7">
    <location>
        <begin position="370"/>
        <end position="636"/>
    </location>
</feature>
<feature type="transmembrane region" description="Helical" evidence="6">
    <location>
        <begin position="201"/>
        <end position="220"/>
    </location>
</feature>
<dbReference type="GO" id="GO:0016755">
    <property type="term" value="F:aminoacyltransferase activity"/>
    <property type="evidence" value="ECO:0007669"/>
    <property type="project" value="TreeGrafter"/>
</dbReference>
<name>A0A2V4NTH2_9RHOB</name>
<comment type="subcellular location">
    <subcellularLocation>
        <location evidence="1">Cell membrane</location>
        <topology evidence="1">Multi-pass membrane protein</topology>
    </subcellularLocation>
</comment>
<feature type="transmembrane region" description="Helical" evidence="6">
    <location>
        <begin position="175"/>
        <end position="194"/>
    </location>
</feature>
<keyword evidence="3 6" id="KW-0812">Transmembrane</keyword>
<keyword evidence="2" id="KW-1003">Cell membrane</keyword>
<feature type="transmembrane region" description="Helical" evidence="6">
    <location>
        <begin position="56"/>
        <end position="74"/>
    </location>
</feature>
<dbReference type="InterPro" id="IPR051211">
    <property type="entry name" value="PG_lysyltransferase"/>
</dbReference>
<dbReference type="SUPFAM" id="SSF55729">
    <property type="entry name" value="Acyl-CoA N-acyltransferases (Nat)"/>
    <property type="match status" value="1"/>
</dbReference>
<dbReference type="EMBL" id="QFVT01000003">
    <property type="protein sequence ID" value="PYC48206.1"/>
    <property type="molecule type" value="Genomic_DNA"/>
</dbReference>
<keyword evidence="4 6" id="KW-1133">Transmembrane helix</keyword>
<dbReference type="AlphaFoldDB" id="A0A2V4NTH2"/>
<evidence type="ECO:0000313" key="8">
    <source>
        <dbReference type="EMBL" id="PYC48206.1"/>
    </source>
</evidence>
<evidence type="ECO:0000313" key="9">
    <source>
        <dbReference type="Proteomes" id="UP000248012"/>
    </source>
</evidence>
<dbReference type="GO" id="GO:0005886">
    <property type="term" value="C:plasma membrane"/>
    <property type="evidence" value="ECO:0007669"/>
    <property type="project" value="UniProtKB-SubCell"/>
</dbReference>
<evidence type="ECO:0000256" key="1">
    <source>
        <dbReference type="ARBA" id="ARBA00004651"/>
    </source>
</evidence>
<keyword evidence="5 6" id="KW-0472">Membrane</keyword>
<protein>
    <recommendedName>
        <fullName evidence="7">Phosphatidylglycerol lysyltransferase C-terminal domain-containing protein</fullName>
    </recommendedName>
</protein>
<keyword evidence="9" id="KW-1185">Reference proteome</keyword>
<feature type="transmembrane region" description="Helical" evidence="6">
    <location>
        <begin position="312"/>
        <end position="335"/>
    </location>
</feature>
<organism evidence="8 9">
    <name type="scientific">Litorivita pollutaquae</name>
    <dbReference type="NCBI Taxonomy" id="2200892"/>
    <lineage>
        <taxon>Bacteria</taxon>
        <taxon>Pseudomonadati</taxon>
        <taxon>Pseudomonadota</taxon>
        <taxon>Alphaproteobacteria</taxon>
        <taxon>Rhodobacterales</taxon>
        <taxon>Paracoccaceae</taxon>
        <taxon>Litorivita</taxon>
    </lineage>
</organism>
<proteinExistence type="predicted"/>
<evidence type="ECO:0000259" key="7">
    <source>
        <dbReference type="Pfam" id="PF09924"/>
    </source>
</evidence>
<feature type="transmembrane region" description="Helical" evidence="6">
    <location>
        <begin position="240"/>
        <end position="260"/>
    </location>
</feature>
<feature type="transmembrane region" description="Helical" evidence="6">
    <location>
        <begin position="272"/>
        <end position="292"/>
    </location>
</feature>
<evidence type="ECO:0000256" key="2">
    <source>
        <dbReference type="ARBA" id="ARBA00022475"/>
    </source>
</evidence>
<sequence length="673" mass="72253">MRVTRVPLPPMTCDWERVSVPKYISPQRGAQQRYAPVIIAAQKVAPRPRPPLWQQILRQIAPMAIGILGLWLLWHRIAAMDTARIAAALAAVSLPQWMAALGATGLSFWAVGRYDAVVHRHLRTGFTTRTATRTGAISVAAAQTLGMGVLTGALARWRLLPDMGLVTATKISTTVALSFLAGWALITAIAGLVLPGPGFPALLSATVICGASGLVILAFLRPDIRVMRWHIRLPSLSALLAIAGFTLLDTLAAATALQVLLPDTISIGLQTLYPVFLLALGAALISGTPGGVGPFELAMLTLLPTLPEAELIAAIIAFRIVYYALPAVIAGAVLLRPRPVRAPAAPVTACYCPALDPSLRAAKRSELGVIRQNGATLLKAGEASAALIETAQTITQLFDPLRGQSRDLASDLRRLARETNKTPCVYKCSARDAAGLRRSGMRLLHVANEAVVNPQQFRTEGSAYRQLRRKLKQADKAGVTVRRADHLPLCDMAEVDAAWSAAHGTARGVSMGRYCAHYLRGQRVYLAYHNGLLTGFVSFHVSDHEICLDLMRARAEAPDGTMHALVHAAIADAASETRTRLSLAALPALPNPEEASSRRTGLIARLRRWAAQKTGGLGLVQFKMCFKPHLEPLYMAAPSWPAMALAAADLAREVHLTPTRPLPPTEAQDPQIS</sequence>
<dbReference type="PANTHER" id="PTHR34697">
    <property type="entry name" value="PHOSPHATIDYLGLYCEROL LYSYLTRANSFERASE"/>
    <property type="match status" value="1"/>
</dbReference>
<evidence type="ECO:0000256" key="5">
    <source>
        <dbReference type="ARBA" id="ARBA00023136"/>
    </source>
</evidence>
<feature type="transmembrane region" description="Helical" evidence="6">
    <location>
        <begin position="135"/>
        <end position="155"/>
    </location>
</feature>
<dbReference type="InterPro" id="IPR016181">
    <property type="entry name" value="Acyl_CoA_acyltransferase"/>
</dbReference>
<evidence type="ECO:0000256" key="6">
    <source>
        <dbReference type="SAM" id="Phobius"/>
    </source>
</evidence>
<dbReference type="GO" id="GO:0055091">
    <property type="term" value="P:phospholipid homeostasis"/>
    <property type="evidence" value="ECO:0007669"/>
    <property type="project" value="TreeGrafter"/>
</dbReference>
<evidence type="ECO:0000256" key="4">
    <source>
        <dbReference type="ARBA" id="ARBA00022989"/>
    </source>
</evidence>
<dbReference type="PANTHER" id="PTHR34697:SF2">
    <property type="entry name" value="PHOSPHATIDYLGLYCEROL LYSYLTRANSFERASE"/>
    <property type="match status" value="1"/>
</dbReference>